<dbReference type="OrthoDB" id="10263094at2759"/>
<evidence type="ECO:0000256" key="7">
    <source>
        <dbReference type="ARBA" id="ARBA00023180"/>
    </source>
</evidence>
<keyword evidence="6" id="KW-1015">Disulfide bond</keyword>
<evidence type="ECO:0000256" key="1">
    <source>
        <dbReference type="ARBA" id="ARBA00010758"/>
    </source>
</evidence>
<comment type="similarity">
    <text evidence="1">Belongs to the palmitoyl-protein thioesterase family.</text>
</comment>
<evidence type="ECO:0000313" key="11">
    <source>
        <dbReference type="EMBL" id="CAB3380702.1"/>
    </source>
</evidence>
<evidence type="ECO:0000256" key="10">
    <source>
        <dbReference type="SAM" id="SignalP"/>
    </source>
</evidence>
<dbReference type="Pfam" id="PF02089">
    <property type="entry name" value="Palm_thioest"/>
    <property type="match status" value="1"/>
</dbReference>
<dbReference type="GO" id="GO:0006898">
    <property type="term" value="P:receptor-mediated endocytosis"/>
    <property type="evidence" value="ECO:0007669"/>
    <property type="project" value="TreeGrafter"/>
</dbReference>
<evidence type="ECO:0000256" key="4">
    <source>
        <dbReference type="ARBA" id="ARBA00022729"/>
    </source>
</evidence>
<feature type="chain" id="PRO_5035895392" description="Palmitoyl-protein thioesterase 1" evidence="10">
    <location>
        <begin position="23"/>
        <end position="300"/>
    </location>
</feature>
<comment type="caution">
    <text evidence="11">The sequence shown here is derived from an EMBL/GenBank/DDBJ whole genome shotgun (WGS) entry which is preliminary data.</text>
</comment>
<dbReference type="EC" id="3.1.2.22" evidence="2"/>
<evidence type="ECO:0000256" key="6">
    <source>
        <dbReference type="ARBA" id="ARBA00023157"/>
    </source>
</evidence>
<sequence>MLFFRSLAFCCALWLTADWALADQPTPIVLWHGMGDSCCNPYSLGYFAKELEEDIPGVYVHSLRIGNNFAEDTENGFFMRVDKQVQKACMIIKKDPNLKAGYNAIGFSQGSQFLRAVAQRCPDPPMLNLVSLGGQHQGVYGLPHCLYPTHKWCDFVRRALNYLAYESVIQKMLVQAQYWHNPTREDEYKHGSLFLADINNELVINADYKNNLLKLKNFVLVRFNNDTMVEPISSEWFGFYKPGQALIELPLELTDLYKQDRLGLKQLKESGRLHFLQVNGDHLKFSREWFNKEITEKYLK</sequence>
<keyword evidence="12" id="KW-1185">Reference proteome</keyword>
<dbReference type="InterPro" id="IPR002472">
    <property type="entry name" value="Palm_thioest"/>
</dbReference>
<evidence type="ECO:0000256" key="8">
    <source>
        <dbReference type="ARBA" id="ARBA00031934"/>
    </source>
</evidence>
<evidence type="ECO:0000256" key="5">
    <source>
        <dbReference type="ARBA" id="ARBA00022801"/>
    </source>
</evidence>
<dbReference type="GO" id="GO:0005764">
    <property type="term" value="C:lysosome"/>
    <property type="evidence" value="ECO:0007669"/>
    <property type="project" value="TreeGrafter"/>
</dbReference>
<dbReference type="PANTHER" id="PTHR11247">
    <property type="entry name" value="PALMITOYL-PROTEIN THIOESTERASE/DOLICHYLDIPHOSPHATASE 1"/>
    <property type="match status" value="1"/>
</dbReference>
<dbReference type="PANTHER" id="PTHR11247:SF8">
    <property type="entry name" value="PALMITOYL-PROTEIN THIOESTERASE 1"/>
    <property type="match status" value="1"/>
</dbReference>
<accession>A0A8S1DAM0</accession>
<dbReference type="AlphaFoldDB" id="A0A8S1DAM0"/>
<dbReference type="EMBL" id="CADEPI010000215">
    <property type="protein sequence ID" value="CAB3380702.1"/>
    <property type="molecule type" value="Genomic_DNA"/>
</dbReference>
<keyword evidence="7" id="KW-0325">Glycoprotein</keyword>
<evidence type="ECO:0000256" key="3">
    <source>
        <dbReference type="ARBA" id="ARBA00014212"/>
    </source>
</evidence>
<reference evidence="11 12" key="1">
    <citation type="submission" date="2020-04" db="EMBL/GenBank/DDBJ databases">
        <authorList>
            <person name="Alioto T."/>
            <person name="Alioto T."/>
            <person name="Gomez Garrido J."/>
        </authorList>
    </citation>
    <scope>NUCLEOTIDE SEQUENCE [LARGE SCALE GENOMIC DNA]</scope>
</reference>
<dbReference type="Gene3D" id="3.40.50.1820">
    <property type="entry name" value="alpha/beta hydrolase"/>
    <property type="match status" value="1"/>
</dbReference>
<protein>
    <recommendedName>
        <fullName evidence="3">Palmitoyl-protein thioesterase 1</fullName>
        <ecNumber evidence="2">3.1.2.22</ecNumber>
    </recommendedName>
    <alternativeName>
        <fullName evidence="8">Palmitoyl-protein hydrolase 1</fullName>
    </alternativeName>
</protein>
<organism evidence="11 12">
    <name type="scientific">Cloeon dipterum</name>
    <dbReference type="NCBI Taxonomy" id="197152"/>
    <lineage>
        <taxon>Eukaryota</taxon>
        <taxon>Metazoa</taxon>
        <taxon>Ecdysozoa</taxon>
        <taxon>Arthropoda</taxon>
        <taxon>Hexapoda</taxon>
        <taxon>Insecta</taxon>
        <taxon>Pterygota</taxon>
        <taxon>Palaeoptera</taxon>
        <taxon>Ephemeroptera</taxon>
        <taxon>Pisciforma</taxon>
        <taxon>Baetidae</taxon>
        <taxon>Cloeon</taxon>
    </lineage>
</organism>
<evidence type="ECO:0000256" key="2">
    <source>
        <dbReference type="ARBA" id="ARBA00012423"/>
    </source>
</evidence>
<evidence type="ECO:0000313" key="12">
    <source>
        <dbReference type="Proteomes" id="UP000494165"/>
    </source>
</evidence>
<gene>
    <name evidence="11" type="ORF">CLODIP_2_CD06443</name>
</gene>
<evidence type="ECO:0000256" key="9">
    <source>
        <dbReference type="ARBA" id="ARBA00047409"/>
    </source>
</evidence>
<feature type="signal peptide" evidence="10">
    <location>
        <begin position="1"/>
        <end position="22"/>
    </location>
</feature>
<comment type="catalytic activity">
    <reaction evidence="9">
        <text>S-hexadecanoyl-L-cysteinyl-[protein] + H2O = L-cysteinyl-[protein] + hexadecanoate + H(+)</text>
        <dbReference type="Rhea" id="RHEA:19233"/>
        <dbReference type="Rhea" id="RHEA-COMP:10131"/>
        <dbReference type="Rhea" id="RHEA-COMP:11032"/>
        <dbReference type="ChEBI" id="CHEBI:7896"/>
        <dbReference type="ChEBI" id="CHEBI:15377"/>
        <dbReference type="ChEBI" id="CHEBI:15378"/>
        <dbReference type="ChEBI" id="CHEBI:29950"/>
        <dbReference type="ChEBI" id="CHEBI:74151"/>
        <dbReference type="EC" id="3.1.2.22"/>
    </reaction>
    <physiologicalReaction direction="left-to-right" evidence="9">
        <dbReference type="Rhea" id="RHEA:19234"/>
    </physiologicalReaction>
</comment>
<proteinExistence type="inferred from homology"/>
<keyword evidence="4 10" id="KW-0732">Signal</keyword>
<keyword evidence="5" id="KW-0378">Hydrolase</keyword>
<dbReference type="InterPro" id="IPR029058">
    <property type="entry name" value="AB_hydrolase_fold"/>
</dbReference>
<dbReference type="PRINTS" id="PR00414">
    <property type="entry name" value="PPTHIESTRASE"/>
</dbReference>
<dbReference type="GO" id="GO:0008474">
    <property type="term" value="F:palmitoyl-(protein) hydrolase activity"/>
    <property type="evidence" value="ECO:0007669"/>
    <property type="project" value="UniProtKB-EC"/>
</dbReference>
<dbReference type="FunFam" id="3.40.50.1820:FF:000107">
    <property type="entry name" value="Palmitoyl-protein thioesterase 1"/>
    <property type="match status" value="1"/>
</dbReference>
<name>A0A8S1DAM0_9INSE</name>
<dbReference type="Proteomes" id="UP000494165">
    <property type="component" value="Unassembled WGS sequence"/>
</dbReference>
<dbReference type="SUPFAM" id="SSF53474">
    <property type="entry name" value="alpha/beta-Hydrolases"/>
    <property type="match status" value="1"/>
</dbReference>